<evidence type="ECO:0000313" key="9">
    <source>
        <dbReference type="Proteomes" id="UP000006062"/>
    </source>
</evidence>
<dbReference type="Proteomes" id="UP000006062">
    <property type="component" value="Chromosome"/>
</dbReference>
<name>I3Y5S1_THIV6</name>
<feature type="coiled-coil region" evidence="6">
    <location>
        <begin position="272"/>
        <end position="299"/>
    </location>
</feature>
<dbReference type="PANTHER" id="PTHR43646">
    <property type="entry name" value="GLYCOSYLTRANSFERASE"/>
    <property type="match status" value="1"/>
</dbReference>
<dbReference type="AlphaFoldDB" id="I3Y5S1"/>
<dbReference type="InterPro" id="IPR029044">
    <property type="entry name" value="Nucleotide-diphossugar_trans"/>
</dbReference>
<proteinExistence type="predicted"/>
<evidence type="ECO:0000256" key="3">
    <source>
        <dbReference type="ARBA" id="ARBA00022676"/>
    </source>
</evidence>
<keyword evidence="6" id="KW-0175">Coiled coil</keyword>
<evidence type="ECO:0000256" key="4">
    <source>
        <dbReference type="ARBA" id="ARBA00022679"/>
    </source>
</evidence>
<dbReference type="eggNOG" id="COG1216">
    <property type="taxonomic scope" value="Bacteria"/>
</dbReference>
<evidence type="ECO:0000256" key="5">
    <source>
        <dbReference type="ARBA" id="ARBA00023136"/>
    </source>
</evidence>
<keyword evidence="5" id="KW-0472">Membrane</keyword>
<keyword evidence="3" id="KW-0328">Glycosyltransferase</keyword>
<sequence>MKASVIIPTLNEAELLPGLLDRLDRQTFRDFEIIVADAGSSDETRAICRARGVNLTEGGMPAAGRNRGAAVARGERLFFFDADVLPPADFLEKALGEMDAEGIRLATCWFEPDSDNPLDALLFELANQFVKLSLKTAPHAGGFAIFVDHELFDRVGGFDEALRLAEDHDFVKRAARHAPLHLLESTQIRMSVRRLEKDGRFSYSAKCLQVELHRLFKGEVTEDIVDYQFGYAPSGNNNGADEGLKRLIERMAVWRREHAATLKRVARDVKQAPEVQDAMAELRRNFDTLKEAVRAYLSR</sequence>
<evidence type="ECO:0000256" key="2">
    <source>
        <dbReference type="ARBA" id="ARBA00022475"/>
    </source>
</evidence>
<reference evidence="8 9" key="1">
    <citation type="submission" date="2012-06" db="EMBL/GenBank/DDBJ databases">
        <title>Complete sequence of Thiocystis violascens DSM 198.</title>
        <authorList>
            <consortium name="US DOE Joint Genome Institute"/>
            <person name="Lucas S."/>
            <person name="Han J."/>
            <person name="Lapidus A."/>
            <person name="Cheng J.-F."/>
            <person name="Goodwin L."/>
            <person name="Pitluck S."/>
            <person name="Peters L."/>
            <person name="Ovchinnikova G."/>
            <person name="Teshima H."/>
            <person name="Detter J.C."/>
            <person name="Han C."/>
            <person name="Tapia R."/>
            <person name="Land M."/>
            <person name="Hauser L."/>
            <person name="Kyrpides N."/>
            <person name="Ivanova N."/>
            <person name="Pagani I."/>
            <person name="Vogl K."/>
            <person name="Liu Z."/>
            <person name="Frigaard N.-U."/>
            <person name="Bryant D."/>
            <person name="Woyke T."/>
        </authorList>
    </citation>
    <scope>NUCLEOTIDE SEQUENCE [LARGE SCALE GENOMIC DNA]</scope>
    <source>
        <strain evidence="9">ATCC 17096 / DSM 198 / 6111</strain>
    </source>
</reference>
<dbReference type="Pfam" id="PF00535">
    <property type="entry name" value="Glycos_transf_2"/>
    <property type="match status" value="1"/>
</dbReference>
<dbReference type="Gene3D" id="3.90.550.10">
    <property type="entry name" value="Spore Coat Polysaccharide Biosynthesis Protein SpsA, Chain A"/>
    <property type="match status" value="1"/>
</dbReference>
<evidence type="ECO:0000259" key="7">
    <source>
        <dbReference type="Pfam" id="PF00535"/>
    </source>
</evidence>
<dbReference type="SUPFAM" id="SSF53448">
    <property type="entry name" value="Nucleotide-diphospho-sugar transferases"/>
    <property type="match status" value="1"/>
</dbReference>
<dbReference type="GO" id="GO:0016757">
    <property type="term" value="F:glycosyltransferase activity"/>
    <property type="evidence" value="ECO:0007669"/>
    <property type="project" value="UniProtKB-KW"/>
</dbReference>
<dbReference type="EMBL" id="CP003154">
    <property type="protein sequence ID" value="AFL72339.1"/>
    <property type="molecule type" value="Genomic_DNA"/>
</dbReference>
<accession>I3Y5S1</accession>
<dbReference type="OrthoDB" id="9801954at2"/>
<evidence type="ECO:0000256" key="6">
    <source>
        <dbReference type="SAM" id="Coils"/>
    </source>
</evidence>
<protein>
    <submittedName>
        <fullName evidence="8">Glycosyl transferase</fullName>
    </submittedName>
</protein>
<dbReference type="GO" id="GO:0005886">
    <property type="term" value="C:plasma membrane"/>
    <property type="evidence" value="ECO:0007669"/>
    <property type="project" value="UniProtKB-SubCell"/>
</dbReference>
<dbReference type="InterPro" id="IPR001173">
    <property type="entry name" value="Glyco_trans_2-like"/>
</dbReference>
<dbReference type="HOGENOM" id="CLU_025996_17_6_6"/>
<dbReference type="PANTHER" id="PTHR43646:SF2">
    <property type="entry name" value="GLYCOSYLTRANSFERASE 2-LIKE DOMAIN-CONTAINING PROTEIN"/>
    <property type="match status" value="1"/>
</dbReference>
<dbReference type="RefSeq" id="WP_014776847.1">
    <property type="nucleotide sequence ID" value="NC_018012.1"/>
</dbReference>
<evidence type="ECO:0000256" key="1">
    <source>
        <dbReference type="ARBA" id="ARBA00004236"/>
    </source>
</evidence>
<comment type="subcellular location">
    <subcellularLocation>
        <location evidence="1">Cell membrane</location>
    </subcellularLocation>
</comment>
<evidence type="ECO:0000313" key="8">
    <source>
        <dbReference type="EMBL" id="AFL72339.1"/>
    </source>
</evidence>
<dbReference type="STRING" id="765911.Thivi_0270"/>
<dbReference type="KEGG" id="tvi:Thivi_0270"/>
<keyword evidence="2" id="KW-1003">Cell membrane</keyword>
<gene>
    <name evidence="8" type="ordered locus">Thivi_0270</name>
</gene>
<keyword evidence="9" id="KW-1185">Reference proteome</keyword>
<feature type="domain" description="Glycosyltransferase 2-like" evidence="7">
    <location>
        <begin position="4"/>
        <end position="116"/>
    </location>
</feature>
<organism evidence="8 9">
    <name type="scientific">Thiocystis violascens (strain ATCC 17096 / DSM 198 / 6111)</name>
    <name type="common">Chromatium violascens</name>
    <dbReference type="NCBI Taxonomy" id="765911"/>
    <lineage>
        <taxon>Bacteria</taxon>
        <taxon>Pseudomonadati</taxon>
        <taxon>Pseudomonadota</taxon>
        <taxon>Gammaproteobacteria</taxon>
        <taxon>Chromatiales</taxon>
        <taxon>Chromatiaceae</taxon>
        <taxon>Thiocystis</taxon>
    </lineage>
</organism>
<keyword evidence="4 8" id="KW-0808">Transferase</keyword>